<keyword evidence="2" id="KW-1185">Reference proteome</keyword>
<protein>
    <submittedName>
        <fullName evidence="1">Uncharacterized protein</fullName>
    </submittedName>
</protein>
<gene>
    <name evidence="1" type="ORF">HNP48_002717</name>
</gene>
<proteinExistence type="predicted"/>
<name>A0A7X0PDS0_9BURK</name>
<sequence length="185" mass="20021">MNVLKPGDSFLYMKVGVHANESLQDIIERKRKEIAQAGMSFWGYGGSSCHPFNAVQPFVREVTKGGTTVRLLMQEITSRHFAVGEAQEYSPDGKNYYPVPTGVKVLGSRYALVLTSLDEINESVSLADTAVGIGRKVGVSGSQYIRGHVDKACLVYKPGTGTATGPDIPLRLSAKMAEPFAVVLR</sequence>
<evidence type="ECO:0000313" key="2">
    <source>
        <dbReference type="Proteomes" id="UP000575083"/>
    </source>
</evidence>
<reference evidence="1 2" key="1">
    <citation type="submission" date="2020-08" db="EMBL/GenBank/DDBJ databases">
        <title>Functional genomics of gut bacteria from endangered species of beetles.</title>
        <authorList>
            <person name="Carlos-Shanley C."/>
        </authorList>
    </citation>
    <scope>NUCLEOTIDE SEQUENCE [LARGE SCALE GENOMIC DNA]</scope>
    <source>
        <strain evidence="1 2">S00198</strain>
    </source>
</reference>
<evidence type="ECO:0000313" key="1">
    <source>
        <dbReference type="EMBL" id="MBB6560045.1"/>
    </source>
</evidence>
<dbReference type="RefSeq" id="WP_184857630.1">
    <property type="nucleotide sequence ID" value="NZ_JACHLK010000004.1"/>
</dbReference>
<organism evidence="1 2">
    <name type="scientific">Acidovorax soli</name>
    <dbReference type="NCBI Taxonomy" id="592050"/>
    <lineage>
        <taxon>Bacteria</taxon>
        <taxon>Pseudomonadati</taxon>
        <taxon>Pseudomonadota</taxon>
        <taxon>Betaproteobacteria</taxon>
        <taxon>Burkholderiales</taxon>
        <taxon>Comamonadaceae</taxon>
        <taxon>Acidovorax</taxon>
    </lineage>
</organism>
<dbReference type="EMBL" id="JACHLK010000004">
    <property type="protein sequence ID" value="MBB6560045.1"/>
    <property type="molecule type" value="Genomic_DNA"/>
</dbReference>
<accession>A0A7X0PDS0</accession>
<dbReference type="Proteomes" id="UP000575083">
    <property type="component" value="Unassembled WGS sequence"/>
</dbReference>
<comment type="caution">
    <text evidence="1">The sequence shown here is derived from an EMBL/GenBank/DDBJ whole genome shotgun (WGS) entry which is preliminary data.</text>
</comment>
<dbReference type="AlphaFoldDB" id="A0A7X0PDS0"/>